<dbReference type="Proteomes" id="UP000589896">
    <property type="component" value="Unassembled WGS sequence"/>
</dbReference>
<accession>A0A7Z0TU11</accession>
<keyword evidence="3" id="KW-1185">Reference proteome</keyword>
<sequence length="226" mass="22931">MARSAAAMLTPPGRTPDRVILLHGLWMVGLTMRRFARGLRAAGFEPEIVGYDSIAGGPSPAVERLHAALRDGGPAHVVGHSLGGLVAVRELAEHPDAPVGRVVCLGTPLCGSRAAARLAEVPLSGLYFGRSAEILLDGCATWPAGFEVGMIAGCVPRGLGALVAGFTEPHDGTVAVSETRAPGLADHVVVEASHSGLLLSAEAIGQAAAFLRAGRFLDGGAAGVAV</sequence>
<organism evidence="2 3">
    <name type="scientific">Luteimonas deserti</name>
    <dbReference type="NCBI Taxonomy" id="2752306"/>
    <lineage>
        <taxon>Bacteria</taxon>
        <taxon>Pseudomonadati</taxon>
        <taxon>Pseudomonadota</taxon>
        <taxon>Gammaproteobacteria</taxon>
        <taxon>Lysobacterales</taxon>
        <taxon>Lysobacteraceae</taxon>
        <taxon>Luteimonas</taxon>
    </lineage>
</organism>
<dbReference type="GO" id="GO:0016787">
    <property type="term" value="F:hydrolase activity"/>
    <property type="evidence" value="ECO:0007669"/>
    <property type="project" value="UniProtKB-KW"/>
</dbReference>
<dbReference type="Gene3D" id="3.40.50.1820">
    <property type="entry name" value="alpha/beta hydrolase"/>
    <property type="match status" value="1"/>
</dbReference>
<dbReference type="CDD" id="cd00741">
    <property type="entry name" value="Lipase"/>
    <property type="match status" value="1"/>
</dbReference>
<evidence type="ECO:0000259" key="1">
    <source>
        <dbReference type="Pfam" id="PF12697"/>
    </source>
</evidence>
<protein>
    <submittedName>
        <fullName evidence="2">Alpha/beta hydrolase</fullName>
    </submittedName>
</protein>
<evidence type="ECO:0000313" key="2">
    <source>
        <dbReference type="EMBL" id="NYZ62376.1"/>
    </source>
</evidence>
<dbReference type="PANTHER" id="PTHR37946:SF1">
    <property type="entry name" value="SLL1969 PROTEIN"/>
    <property type="match status" value="1"/>
</dbReference>
<dbReference type="EMBL" id="JACCJZ010000013">
    <property type="protein sequence ID" value="NYZ62376.1"/>
    <property type="molecule type" value="Genomic_DNA"/>
</dbReference>
<proteinExistence type="predicted"/>
<dbReference type="SUPFAM" id="SSF53474">
    <property type="entry name" value="alpha/beta-Hydrolases"/>
    <property type="match status" value="1"/>
</dbReference>
<name>A0A7Z0TU11_9GAMM</name>
<dbReference type="InterPro" id="IPR029058">
    <property type="entry name" value="AB_hydrolase_fold"/>
</dbReference>
<dbReference type="AlphaFoldDB" id="A0A7Z0TU11"/>
<dbReference type="InterPro" id="IPR000073">
    <property type="entry name" value="AB_hydrolase_1"/>
</dbReference>
<dbReference type="RefSeq" id="WP_180544597.1">
    <property type="nucleotide sequence ID" value="NZ_JACCJZ010000013.1"/>
</dbReference>
<evidence type="ECO:0000313" key="3">
    <source>
        <dbReference type="Proteomes" id="UP000589896"/>
    </source>
</evidence>
<feature type="domain" description="AB hydrolase-1" evidence="1">
    <location>
        <begin position="19"/>
        <end position="154"/>
    </location>
</feature>
<dbReference type="Pfam" id="PF12697">
    <property type="entry name" value="Abhydrolase_6"/>
    <property type="match status" value="1"/>
</dbReference>
<gene>
    <name evidence="2" type="ORF">H0E82_06315</name>
</gene>
<reference evidence="2 3" key="1">
    <citation type="submission" date="2020-07" db="EMBL/GenBank/DDBJ databases">
        <title>isolation of Luteimonas sp. SJ-16.</title>
        <authorList>
            <person name="Huang X.-X."/>
            <person name="Xu L."/>
            <person name="Sun J.-Q."/>
        </authorList>
    </citation>
    <scope>NUCLEOTIDE SEQUENCE [LARGE SCALE GENOMIC DNA]</scope>
    <source>
        <strain evidence="2 3">SJ-16</strain>
    </source>
</reference>
<dbReference type="PANTHER" id="PTHR37946">
    <property type="entry name" value="SLL1969 PROTEIN"/>
    <property type="match status" value="1"/>
</dbReference>
<comment type="caution">
    <text evidence="2">The sequence shown here is derived from an EMBL/GenBank/DDBJ whole genome shotgun (WGS) entry which is preliminary data.</text>
</comment>
<keyword evidence="2" id="KW-0378">Hydrolase</keyword>